<evidence type="ECO:0000313" key="10">
    <source>
        <dbReference type="RefSeq" id="XP_028130995.1"/>
    </source>
</evidence>
<dbReference type="SMART" id="SM00184">
    <property type="entry name" value="RING"/>
    <property type="match status" value="1"/>
</dbReference>
<evidence type="ECO:0000256" key="8">
    <source>
        <dbReference type="SAM" id="MobiDB-lite"/>
    </source>
</evidence>
<dbReference type="PROSITE" id="PS00518">
    <property type="entry name" value="ZF_RING_1"/>
    <property type="match status" value="1"/>
</dbReference>
<dbReference type="PANTHER" id="PTHR24104">
    <property type="entry name" value="E3 UBIQUITIN-PROTEIN LIGASE NHLRC1-RELATED"/>
    <property type="match status" value="1"/>
</dbReference>
<dbReference type="PANTHER" id="PTHR24104:SF20">
    <property type="entry name" value="RING-TYPE DOMAIN-CONTAINING PROTEIN"/>
    <property type="match status" value="1"/>
</dbReference>
<organism evidence="10">
    <name type="scientific">Diabrotica virgifera virgifera</name>
    <name type="common">western corn rootworm</name>
    <dbReference type="NCBI Taxonomy" id="50390"/>
    <lineage>
        <taxon>Eukaryota</taxon>
        <taxon>Metazoa</taxon>
        <taxon>Ecdysozoa</taxon>
        <taxon>Arthropoda</taxon>
        <taxon>Hexapoda</taxon>
        <taxon>Insecta</taxon>
        <taxon>Pterygota</taxon>
        <taxon>Neoptera</taxon>
        <taxon>Endopterygota</taxon>
        <taxon>Coleoptera</taxon>
        <taxon>Polyphaga</taxon>
        <taxon>Cucujiformia</taxon>
        <taxon>Chrysomeloidea</taxon>
        <taxon>Chrysomelidae</taxon>
        <taxon>Galerucinae</taxon>
        <taxon>Diabroticina</taxon>
        <taxon>Diabroticites</taxon>
        <taxon>Diabrotica</taxon>
    </lineage>
</organism>
<evidence type="ECO:0000259" key="9">
    <source>
        <dbReference type="PROSITE" id="PS50089"/>
    </source>
</evidence>
<dbReference type="InterPro" id="IPR001258">
    <property type="entry name" value="NHL_repeat"/>
</dbReference>
<dbReference type="InterPro" id="IPR001841">
    <property type="entry name" value="Znf_RING"/>
</dbReference>
<keyword evidence="2" id="KW-0677">Repeat</keyword>
<name>A0A6P7FC57_DIAVI</name>
<dbReference type="SUPFAM" id="SSF101898">
    <property type="entry name" value="NHL repeat"/>
    <property type="match status" value="1"/>
</dbReference>
<accession>A0A6P7FC57</accession>
<dbReference type="RefSeq" id="XP_028130995.1">
    <property type="nucleotide sequence ID" value="XM_028275194.1"/>
</dbReference>
<proteinExistence type="predicted"/>
<reference evidence="10" key="1">
    <citation type="submission" date="2025-08" db="UniProtKB">
        <authorList>
            <consortium name="RefSeq"/>
        </authorList>
    </citation>
    <scope>IDENTIFICATION</scope>
    <source>
        <tissue evidence="10">Whole insect</tissue>
    </source>
</reference>
<feature type="coiled-coil region" evidence="7">
    <location>
        <begin position="187"/>
        <end position="232"/>
    </location>
</feature>
<dbReference type="PROSITE" id="PS50089">
    <property type="entry name" value="ZF_RING_2"/>
    <property type="match status" value="1"/>
</dbReference>
<dbReference type="GO" id="GO:0008270">
    <property type="term" value="F:zinc ion binding"/>
    <property type="evidence" value="ECO:0007669"/>
    <property type="project" value="UniProtKB-KW"/>
</dbReference>
<dbReference type="CDD" id="cd05819">
    <property type="entry name" value="NHL"/>
    <property type="match status" value="1"/>
</dbReference>
<feature type="domain" description="RING-type" evidence="9">
    <location>
        <begin position="52"/>
        <end position="110"/>
    </location>
</feature>
<dbReference type="InterPro" id="IPR011042">
    <property type="entry name" value="6-blade_b-propeller_TolB-like"/>
</dbReference>
<evidence type="ECO:0000256" key="7">
    <source>
        <dbReference type="SAM" id="Coils"/>
    </source>
</evidence>
<sequence length="617" mass="69686">MSNFKKVVKRAESSRVQKGNSRAARPNSLISENRNAGIKDGSLAVLEELVQCGICLEKMKEPRMLTCQHTFCKSCLKNLVTAKNLVLKSGPSSKVTLSSELKNAKCPVCQTEIVLRNGLESLEELPKNFHIETLLKLLEGDPTVPTPVVKAPADYRCVKCQTICEEQAHVCQHCMQVYCSICWIDHMAELDSNLSLLIKQVEESRDRLNHKAQNFSGRCDQLEETIKKSIEKKIQKIKKMEHDVLLDVTSIKEQNSVVKDMINNRIDLVKEKVEGIINDNKHSKNKISNYMNIHRETAKLFEEIYQFGEARIMYDADRIRIDQVKEGVYNDVHDEQVKSEKVENPFENVASMVKHYKSRSFKARLVWKKCPRPGGVGIPPWDNNKIYVAATDTHNILILDRSKFKLLGRINNPEMLCPMNLAFSRKYDEIYVTDKWKHCVHVFSNDGVYMKNFSELRLKGPDGIAIGQNEEVIVCDTGNNRVIAINIETGDILYTLGQGELHIPTSVAIHGEKIIVADTGNNRIKIFNKDGLLLNEIGAFGKNKGEFRSAEVVAVDSLGFILVGDAGNARIQVFQPDGKLVKIFGSKEGFAWISGIHITQQLDIICTDNKNRCLTIF</sequence>
<evidence type="ECO:0000256" key="1">
    <source>
        <dbReference type="ARBA" id="ARBA00022723"/>
    </source>
</evidence>
<keyword evidence="4" id="KW-0862">Zinc</keyword>
<feature type="repeat" description="NHL" evidence="6">
    <location>
        <begin position="514"/>
        <end position="530"/>
    </location>
</feature>
<feature type="region of interest" description="Disordered" evidence="8">
    <location>
        <begin position="1"/>
        <end position="28"/>
    </location>
</feature>
<protein>
    <submittedName>
        <fullName evidence="10">RING finger protein nhl-1-like</fullName>
    </submittedName>
</protein>
<dbReference type="AlphaFoldDB" id="A0A6P7FC57"/>
<dbReference type="PROSITE" id="PS51125">
    <property type="entry name" value="NHL"/>
    <property type="match status" value="2"/>
</dbReference>
<dbReference type="Pfam" id="PF13445">
    <property type="entry name" value="zf-RING_UBOX"/>
    <property type="match status" value="1"/>
</dbReference>
<dbReference type="InterPro" id="IPR017907">
    <property type="entry name" value="Znf_RING_CS"/>
</dbReference>
<dbReference type="Gene3D" id="3.30.40.10">
    <property type="entry name" value="Zinc/RING finger domain, C3HC4 (zinc finger)"/>
    <property type="match status" value="1"/>
</dbReference>
<keyword evidence="3 5" id="KW-0863">Zinc-finger</keyword>
<evidence type="ECO:0000256" key="3">
    <source>
        <dbReference type="ARBA" id="ARBA00022771"/>
    </source>
</evidence>
<dbReference type="InterPro" id="IPR050952">
    <property type="entry name" value="TRIM-NHL_E3_ligases"/>
</dbReference>
<dbReference type="GO" id="GO:0043161">
    <property type="term" value="P:proteasome-mediated ubiquitin-dependent protein catabolic process"/>
    <property type="evidence" value="ECO:0007669"/>
    <property type="project" value="TreeGrafter"/>
</dbReference>
<dbReference type="SUPFAM" id="SSF57850">
    <property type="entry name" value="RING/U-box"/>
    <property type="match status" value="1"/>
</dbReference>
<dbReference type="GO" id="GO:0000209">
    <property type="term" value="P:protein polyubiquitination"/>
    <property type="evidence" value="ECO:0007669"/>
    <property type="project" value="TreeGrafter"/>
</dbReference>
<dbReference type="InterPro" id="IPR013083">
    <property type="entry name" value="Znf_RING/FYVE/PHD"/>
</dbReference>
<evidence type="ECO:0000256" key="2">
    <source>
        <dbReference type="ARBA" id="ARBA00022737"/>
    </source>
</evidence>
<dbReference type="Gene3D" id="2.120.10.30">
    <property type="entry name" value="TolB, C-terminal domain"/>
    <property type="match status" value="2"/>
</dbReference>
<dbReference type="GO" id="GO:0061630">
    <property type="term" value="F:ubiquitin protein ligase activity"/>
    <property type="evidence" value="ECO:0007669"/>
    <property type="project" value="TreeGrafter"/>
</dbReference>
<evidence type="ECO:0000256" key="4">
    <source>
        <dbReference type="ARBA" id="ARBA00022833"/>
    </source>
</evidence>
<dbReference type="InParanoid" id="A0A6P7FC57"/>
<evidence type="ECO:0000256" key="5">
    <source>
        <dbReference type="PROSITE-ProRule" id="PRU00175"/>
    </source>
</evidence>
<gene>
    <name evidence="10" type="primary">LOC114326767</name>
</gene>
<keyword evidence="7" id="KW-0175">Coiled coil</keyword>
<feature type="repeat" description="NHL" evidence="6">
    <location>
        <begin position="534"/>
        <end position="577"/>
    </location>
</feature>
<keyword evidence="1" id="KW-0479">Metal-binding</keyword>
<evidence type="ECO:0000256" key="6">
    <source>
        <dbReference type="PROSITE-ProRule" id="PRU00504"/>
    </source>
</evidence>
<dbReference type="InterPro" id="IPR027370">
    <property type="entry name" value="Znf-RING_euk"/>
</dbReference>
<dbReference type="Pfam" id="PF01436">
    <property type="entry name" value="NHL"/>
    <property type="match status" value="2"/>
</dbReference>